<evidence type="ECO:0000313" key="3">
    <source>
        <dbReference type="Proteomes" id="UP000547510"/>
    </source>
</evidence>
<reference evidence="2 3" key="1">
    <citation type="submission" date="2020-08" db="EMBL/GenBank/DDBJ databases">
        <title>Genomic Encyclopedia of Type Strains, Phase III (KMG-III): the genomes of soil and plant-associated and newly described type strains.</title>
        <authorList>
            <person name="Whitman W."/>
        </authorList>
    </citation>
    <scope>NUCLEOTIDE SEQUENCE [LARGE SCALE GENOMIC DNA]</scope>
    <source>
        <strain evidence="2 3">CECT 8640</strain>
    </source>
</reference>
<feature type="transmembrane region" description="Helical" evidence="1">
    <location>
        <begin position="50"/>
        <end position="70"/>
    </location>
</feature>
<sequence length="203" mass="20662">MAHFEGNAGGTAGTAEPLAALGQSKALRITFGVVTVLVGLLVLLWPGITILTAAVLFGVQLLVTGVFWLISSFTESRAKSGYRVLFAVAGVLALLAGILSLRAPFQTIAVLALLLGATWVVGGVAEIFHGFGNSGWTVFSGFVTLVAGIVVLVMPLSSMVALAWLLGITLLVLGVLSIAAAVTDGRAPATGRNPEATGRAAHA</sequence>
<dbReference type="InterPro" id="IPR052712">
    <property type="entry name" value="Acid_resist_chaperone_HdeD"/>
</dbReference>
<dbReference type="RefSeq" id="WP_184690897.1">
    <property type="nucleotide sequence ID" value="NZ_JACHJN010000004.1"/>
</dbReference>
<evidence type="ECO:0000256" key="1">
    <source>
        <dbReference type="SAM" id="Phobius"/>
    </source>
</evidence>
<feature type="transmembrane region" description="Helical" evidence="1">
    <location>
        <begin position="135"/>
        <end position="156"/>
    </location>
</feature>
<dbReference type="PANTHER" id="PTHR34989:SF1">
    <property type="entry name" value="PROTEIN HDED"/>
    <property type="match status" value="1"/>
</dbReference>
<dbReference type="AlphaFoldDB" id="A0A841CC14"/>
<feature type="transmembrane region" description="Helical" evidence="1">
    <location>
        <begin position="162"/>
        <end position="182"/>
    </location>
</feature>
<dbReference type="PANTHER" id="PTHR34989">
    <property type="entry name" value="PROTEIN HDED"/>
    <property type="match status" value="1"/>
</dbReference>
<proteinExistence type="predicted"/>
<dbReference type="GO" id="GO:0005886">
    <property type="term" value="C:plasma membrane"/>
    <property type="evidence" value="ECO:0007669"/>
    <property type="project" value="TreeGrafter"/>
</dbReference>
<dbReference type="Proteomes" id="UP000547510">
    <property type="component" value="Unassembled WGS sequence"/>
</dbReference>
<comment type="caution">
    <text evidence="2">The sequence shown here is derived from an EMBL/GenBank/DDBJ whole genome shotgun (WGS) entry which is preliminary data.</text>
</comment>
<feature type="transmembrane region" description="Helical" evidence="1">
    <location>
        <begin position="82"/>
        <end position="101"/>
    </location>
</feature>
<accession>A0A841CC14</accession>
<gene>
    <name evidence="2" type="ORF">FHS29_002648</name>
</gene>
<keyword evidence="1" id="KW-1133">Transmembrane helix</keyword>
<organism evidence="2 3">
    <name type="scientific">Saccharothrix tamanrassetensis</name>
    <dbReference type="NCBI Taxonomy" id="1051531"/>
    <lineage>
        <taxon>Bacteria</taxon>
        <taxon>Bacillati</taxon>
        <taxon>Actinomycetota</taxon>
        <taxon>Actinomycetes</taxon>
        <taxon>Pseudonocardiales</taxon>
        <taxon>Pseudonocardiaceae</taxon>
        <taxon>Saccharothrix</taxon>
    </lineage>
</organism>
<protein>
    <submittedName>
        <fullName evidence="2">Uncharacterized membrane protein HdeD (DUF308 family)</fullName>
    </submittedName>
</protein>
<name>A0A841CC14_9PSEU</name>
<keyword evidence="1" id="KW-0812">Transmembrane</keyword>
<keyword evidence="3" id="KW-1185">Reference proteome</keyword>
<keyword evidence="1" id="KW-0472">Membrane</keyword>
<dbReference type="EMBL" id="JACHJN010000004">
    <property type="protein sequence ID" value="MBB5956062.1"/>
    <property type="molecule type" value="Genomic_DNA"/>
</dbReference>
<dbReference type="Pfam" id="PF03729">
    <property type="entry name" value="DUF308"/>
    <property type="match status" value="2"/>
</dbReference>
<evidence type="ECO:0000313" key="2">
    <source>
        <dbReference type="EMBL" id="MBB5956062.1"/>
    </source>
</evidence>
<feature type="transmembrane region" description="Helical" evidence="1">
    <location>
        <begin position="26"/>
        <end position="44"/>
    </location>
</feature>
<feature type="transmembrane region" description="Helical" evidence="1">
    <location>
        <begin position="107"/>
        <end position="128"/>
    </location>
</feature>
<dbReference type="InterPro" id="IPR005325">
    <property type="entry name" value="DUF308_memb"/>
</dbReference>